<evidence type="ECO:0000313" key="2">
    <source>
        <dbReference type="Proteomes" id="UP001186974"/>
    </source>
</evidence>
<gene>
    <name evidence="1" type="ORF">LTS18_005826</name>
</gene>
<proteinExistence type="predicted"/>
<accession>A0ACC3DZN3</accession>
<name>A0ACC3DZN3_9PEZI</name>
<sequence>MSSQQSDIVVAATEARLTSNIRSKSKETLKTGGDGALAQGNTSTNDDDFADDIPYDEKFMKEEGPTVELWLTTPHIFSKTGDRKIPVWAEDIVDWSTRKKLGRLSDLKYREVFQYISEQLREVESENLEANGETPLLEGDVEDIRKMVLRNVTEAAEVEGRNALEAEAWKVYDSLDWSEEEVEEEQYNANEEQEEGEKIEVERWNMTEAMENLRPFERERWGWREDDDDDEGMRRPGKKPRVER</sequence>
<comment type="caution">
    <text evidence="1">The sequence shown here is derived from an EMBL/GenBank/DDBJ whole genome shotgun (WGS) entry which is preliminary data.</text>
</comment>
<evidence type="ECO:0000313" key="1">
    <source>
        <dbReference type="EMBL" id="KAK3082063.1"/>
    </source>
</evidence>
<protein>
    <submittedName>
        <fullName evidence="1">Uncharacterized protein</fullName>
    </submittedName>
</protein>
<reference evidence="1" key="1">
    <citation type="submission" date="2024-09" db="EMBL/GenBank/DDBJ databases">
        <title>Black Yeasts Isolated from many extreme environments.</title>
        <authorList>
            <person name="Coleine C."/>
            <person name="Stajich J.E."/>
            <person name="Selbmann L."/>
        </authorList>
    </citation>
    <scope>NUCLEOTIDE SEQUENCE</scope>
    <source>
        <strain evidence="1">CCFEE 5737</strain>
    </source>
</reference>
<dbReference type="Proteomes" id="UP001186974">
    <property type="component" value="Unassembled WGS sequence"/>
</dbReference>
<keyword evidence="2" id="KW-1185">Reference proteome</keyword>
<organism evidence="1 2">
    <name type="scientific">Coniosporium uncinatum</name>
    <dbReference type="NCBI Taxonomy" id="93489"/>
    <lineage>
        <taxon>Eukaryota</taxon>
        <taxon>Fungi</taxon>
        <taxon>Dikarya</taxon>
        <taxon>Ascomycota</taxon>
        <taxon>Pezizomycotina</taxon>
        <taxon>Dothideomycetes</taxon>
        <taxon>Dothideomycetes incertae sedis</taxon>
        <taxon>Coniosporium</taxon>
    </lineage>
</organism>
<dbReference type="EMBL" id="JAWDJW010000014">
    <property type="protein sequence ID" value="KAK3082063.1"/>
    <property type="molecule type" value="Genomic_DNA"/>
</dbReference>